<keyword evidence="3" id="KW-1185">Reference proteome</keyword>
<dbReference type="Pfam" id="PF01547">
    <property type="entry name" value="SBP_bac_1"/>
    <property type="match status" value="1"/>
</dbReference>
<dbReference type="SUPFAM" id="SSF53850">
    <property type="entry name" value="Periplasmic binding protein-like II"/>
    <property type="match status" value="1"/>
</dbReference>
<evidence type="ECO:0000313" key="3">
    <source>
        <dbReference type="Proteomes" id="UP001602119"/>
    </source>
</evidence>
<sequence>MIAPVMAAALAATVTACGSGSDAGSEKQNVTMWVYPIIPDEAQHKAFWDGQIAAFAKDNPNITVKVEIFPWAKREESLTTAIAGNKGPDLVYLIPDQIPKFAKAIQPVDAYLDDAAKADYRDNVKQAVTVDGKLMGAPILMGANPLMCNQKVLDAAGVEAPKTWDDVLAIAPKLKDKGFDVTNYYADPGATLNQSFYPLLWEAGGGVFTPDGARVAFDGAEGIKALTFLKTLADKGYVEKDLLTGIPAFEQTHLAQNKVACTWQQVPGDVESFWGKENIKIYPPLSDTKQVGYGSIGALSMLKGSKAKDAAGKWLAFAASPAVTKAYDTASGFFSPQKSTGALYTEGPNAEMEKTLDLMQGAPLHDKARDVMGVLAPEIQAALIGQKTPEKALADAAAAANALIGQ</sequence>
<feature type="signal peptide" evidence="1">
    <location>
        <begin position="1"/>
        <end position="16"/>
    </location>
</feature>
<keyword evidence="1" id="KW-0732">Signal</keyword>
<dbReference type="EMBL" id="JBIAXI010000009">
    <property type="protein sequence ID" value="MFF4774685.1"/>
    <property type="molecule type" value="Genomic_DNA"/>
</dbReference>
<dbReference type="InterPro" id="IPR050490">
    <property type="entry name" value="Bact_solute-bd_prot1"/>
</dbReference>
<dbReference type="CDD" id="cd13585">
    <property type="entry name" value="PBP2_TMBP_like"/>
    <property type="match status" value="1"/>
</dbReference>
<comment type="caution">
    <text evidence="2">The sequence shown here is derived from an EMBL/GenBank/DDBJ whole genome shotgun (WGS) entry which is preliminary data.</text>
</comment>
<name>A0ABW6V622_MICFU</name>
<organism evidence="2 3">
    <name type="scientific">Microtetraspora fusca</name>
    <dbReference type="NCBI Taxonomy" id="1997"/>
    <lineage>
        <taxon>Bacteria</taxon>
        <taxon>Bacillati</taxon>
        <taxon>Actinomycetota</taxon>
        <taxon>Actinomycetes</taxon>
        <taxon>Streptosporangiales</taxon>
        <taxon>Streptosporangiaceae</taxon>
        <taxon>Microtetraspora</taxon>
    </lineage>
</organism>
<feature type="chain" id="PRO_5045812691" evidence="1">
    <location>
        <begin position="17"/>
        <end position="406"/>
    </location>
</feature>
<protein>
    <submittedName>
        <fullName evidence="2">ABC transporter substrate-binding protein</fullName>
    </submittedName>
</protein>
<dbReference type="Proteomes" id="UP001602119">
    <property type="component" value="Unassembled WGS sequence"/>
</dbReference>
<dbReference type="PANTHER" id="PTHR43649">
    <property type="entry name" value="ARABINOSE-BINDING PROTEIN-RELATED"/>
    <property type="match status" value="1"/>
</dbReference>
<evidence type="ECO:0000313" key="2">
    <source>
        <dbReference type="EMBL" id="MFF4774685.1"/>
    </source>
</evidence>
<evidence type="ECO:0000256" key="1">
    <source>
        <dbReference type="SAM" id="SignalP"/>
    </source>
</evidence>
<dbReference type="PANTHER" id="PTHR43649:SF12">
    <property type="entry name" value="DIACETYLCHITOBIOSE BINDING PROTEIN DASA"/>
    <property type="match status" value="1"/>
</dbReference>
<proteinExistence type="predicted"/>
<gene>
    <name evidence="2" type="ORF">ACFY05_17680</name>
</gene>
<dbReference type="InterPro" id="IPR006059">
    <property type="entry name" value="SBP"/>
</dbReference>
<dbReference type="RefSeq" id="WP_387342980.1">
    <property type="nucleotide sequence ID" value="NZ_JBIAXI010000009.1"/>
</dbReference>
<dbReference type="Gene3D" id="3.40.190.10">
    <property type="entry name" value="Periplasmic binding protein-like II"/>
    <property type="match status" value="1"/>
</dbReference>
<accession>A0ABW6V622</accession>
<reference evidence="2 3" key="1">
    <citation type="submission" date="2024-10" db="EMBL/GenBank/DDBJ databases">
        <title>The Natural Products Discovery Center: Release of the First 8490 Sequenced Strains for Exploring Actinobacteria Biosynthetic Diversity.</title>
        <authorList>
            <person name="Kalkreuter E."/>
            <person name="Kautsar S.A."/>
            <person name="Yang D."/>
            <person name="Bader C.D."/>
            <person name="Teijaro C.N."/>
            <person name="Fluegel L."/>
            <person name="Davis C.M."/>
            <person name="Simpson J.R."/>
            <person name="Lauterbach L."/>
            <person name="Steele A.D."/>
            <person name="Gui C."/>
            <person name="Meng S."/>
            <person name="Li G."/>
            <person name="Viehrig K."/>
            <person name="Ye F."/>
            <person name="Su P."/>
            <person name="Kiefer A.F."/>
            <person name="Nichols A."/>
            <person name="Cepeda A.J."/>
            <person name="Yan W."/>
            <person name="Fan B."/>
            <person name="Jiang Y."/>
            <person name="Adhikari A."/>
            <person name="Zheng C.-J."/>
            <person name="Schuster L."/>
            <person name="Cowan T.M."/>
            <person name="Smanski M.J."/>
            <person name="Chevrette M.G."/>
            <person name="De Carvalho L.P.S."/>
            <person name="Shen B."/>
        </authorList>
    </citation>
    <scope>NUCLEOTIDE SEQUENCE [LARGE SCALE GENOMIC DNA]</scope>
    <source>
        <strain evidence="2 3">NPDC001281</strain>
    </source>
</reference>